<dbReference type="InterPro" id="IPR037191">
    <property type="entry name" value="VPS9_dom_sf"/>
</dbReference>
<dbReference type="PROSITE" id="PS51205">
    <property type="entry name" value="VPS9"/>
    <property type="match status" value="1"/>
</dbReference>
<organism evidence="3 4">
    <name type="scientific">Acipenser ruthenus</name>
    <name type="common">Sterlet sturgeon</name>
    <dbReference type="NCBI Taxonomy" id="7906"/>
    <lineage>
        <taxon>Eukaryota</taxon>
        <taxon>Metazoa</taxon>
        <taxon>Chordata</taxon>
        <taxon>Craniata</taxon>
        <taxon>Vertebrata</taxon>
        <taxon>Euteleostomi</taxon>
        <taxon>Actinopterygii</taxon>
        <taxon>Chondrostei</taxon>
        <taxon>Acipenseriformes</taxon>
        <taxon>Acipenseridae</taxon>
        <taxon>Acipenser</taxon>
    </lineage>
</organism>
<evidence type="ECO:0000256" key="1">
    <source>
        <dbReference type="SAM" id="MobiDB-lite"/>
    </source>
</evidence>
<dbReference type="Pfam" id="PF02204">
    <property type="entry name" value="VPS9"/>
    <property type="match status" value="1"/>
</dbReference>
<protein>
    <submittedName>
        <fullName evidence="3">VPS9 domain-containing protein 1</fullName>
    </submittedName>
</protein>
<comment type="caution">
    <text evidence="3">The sequence shown here is derived from an EMBL/GenBank/DDBJ whole genome shotgun (WGS) entry which is preliminary data.</text>
</comment>
<evidence type="ECO:0000313" key="3">
    <source>
        <dbReference type="EMBL" id="RXM29558.1"/>
    </source>
</evidence>
<dbReference type="PANTHER" id="PTHR23101">
    <property type="entry name" value="RAB GDP/GTP EXCHANGE FACTOR"/>
    <property type="match status" value="1"/>
</dbReference>
<dbReference type="AlphaFoldDB" id="A0A444U331"/>
<dbReference type="Gene3D" id="1.20.58.2190">
    <property type="match status" value="1"/>
</dbReference>
<dbReference type="SUPFAM" id="SSF143503">
    <property type="entry name" value="PUG domain-like"/>
    <property type="match status" value="1"/>
</dbReference>
<evidence type="ECO:0000259" key="2">
    <source>
        <dbReference type="PROSITE" id="PS51205"/>
    </source>
</evidence>
<dbReference type="InterPro" id="IPR003123">
    <property type="entry name" value="VPS9"/>
</dbReference>
<name>A0A444U331_ACIRT</name>
<dbReference type="InterPro" id="IPR036339">
    <property type="entry name" value="PUB-like_dom_sf"/>
</dbReference>
<dbReference type="InterPro" id="IPR048839">
    <property type="entry name" value="SPATA2_PUB-like"/>
</dbReference>
<sequence>MAAAVPDGEEKVLQHAMKLANVAIQLVTNNRHKDWPKQWKANLKKNPNDLSVVSGLISCIFSCPEHPIMKLLKRLQYRIYNKLYPIVSKVTAPESPSTATCRGRNIKSSQSIHCMQSVQENNKTNSKKLRHSLSVTSLSITEDYNANTCAKEQTQTGQSTKEPKLVVSMGDQDSSFEDLEQFLSQFECPSASLPDLSKPAVDVDPLIHKLEEGVLQAHLRSIVKDIHKSIDRLLSLYILAFEPLNTTASKDQCLASIEEAFFPPIWPLLLALFRKVYGHRELAFEKSMRLYRNAKPGDVGVASKLCPSESASGSCPYESAVQELRLISKDCCPQKKLECIVRTLRLICECAEEYHSSHEPTTLHSSAAIGADDLLPILSYVALKSDLPQLVSECAALEEFIHEGMSKKDICEEYKKVLYANVICRNAALGAITRKLLIEAGKELHGYLENNVFEIITDSLQREPCLETGLEKLRKAFEILELASLNLYLGPWRQEFKIIKTYSGVYIHYLKPVLSDHNIVELFQKMGYRIKDKNQLEIAVLPSSEDLIKLACGFFTARSECDLLLEVLKGLKGFDASIQHLIAERLAMKSLDEGVENLKKKILALKKQKQSDPWAKEAAESAEPALDLYTDPKQNGELKASQNRCIKMIVVDLMLLQDLATQLLEQKPTLGSSYPTGVQSPSQPEFGCTHSRKSTLLHTEDSKSGAGVNSAEMTTRNTTVGMQKPSYSPGADRSEAERATIGKERDCLEGFETCRCVTKD</sequence>
<evidence type="ECO:0000313" key="4">
    <source>
        <dbReference type="Proteomes" id="UP000289886"/>
    </source>
</evidence>
<feature type="region of interest" description="Disordered" evidence="1">
    <location>
        <begin position="672"/>
        <end position="713"/>
    </location>
</feature>
<feature type="domain" description="VPS9" evidence="2">
    <location>
        <begin position="278"/>
        <end position="429"/>
    </location>
</feature>
<accession>A0A444U331</accession>
<feature type="region of interest" description="Disordered" evidence="1">
    <location>
        <begin position="720"/>
        <end position="739"/>
    </location>
</feature>
<dbReference type="SUPFAM" id="SSF109993">
    <property type="entry name" value="VPS9 domain"/>
    <property type="match status" value="1"/>
</dbReference>
<gene>
    <name evidence="3" type="ORF">EOD39_0476</name>
</gene>
<dbReference type="GO" id="GO:0005829">
    <property type="term" value="C:cytosol"/>
    <property type="evidence" value="ECO:0007669"/>
    <property type="project" value="TreeGrafter"/>
</dbReference>
<proteinExistence type="predicted"/>
<dbReference type="GO" id="GO:0005085">
    <property type="term" value="F:guanyl-nucleotide exchange factor activity"/>
    <property type="evidence" value="ECO:0007669"/>
    <property type="project" value="InterPro"/>
</dbReference>
<dbReference type="GO" id="GO:0016192">
    <property type="term" value="P:vesicle-mediated transport"/>
    <property type="evidence" value="ECO:0007669"/>
    <property type="project" value="InterPro"/>
</dbReference>
<keyword evidence="4" id="KW-1185">Reference proteome</keyword>
<dbReference type="Pfam" id="PF21388">
    <property type="entry name" value="SPATA2_PUB-like"/>
    <property type="match status" value="1"/>
</dbReference>
<dbReference type="GO" id="GO:0030139">
    <property type="term" value="C:endocytic vesicle"/>
    <property type="evidence" value="ECO:0007669"/>
    <property type="project" value="TreeGrafter"/>
</dbReference>
<dbReference type="EMBL" id="SCEB01215439">
    <property type="protein sequence ID" value="RXM29558.1"/>
    <property type="molecule type" value="Genomic_DNA"/>
</dbReference>
<dbReference type="GO" id="GO:0031267">
    <property type="term" value="F:small GTPase binding"/>
    <property type="evidence" value="ECO:0007669"/>
    <property type="project" value="TreeGrafter"/>
</dbReference>
<dbReference type="SMART" id="SM00167">
    <property type="entry name" value="VPS9"/>
    <property type="match status" value="1"/>
</dbReference>
<feature type="compositionally biased region" description="Polar residues" evidence="1">
    <location>
        <begin position="672"/>
        <end position="683"/>
    </location>
</feature>
<dbReference type="Proteomes" id="UP000289886">
    <property type="component" value="Unassembled WGS sequence"/>
</dbReference>
<dbReference type="PANTHER" id="PTHR23101:SF98">
    <property type="entry name" value="VPS9 DOMAIN-CONTAINING PROTEIN 1"/>
    <property type="match status" value="1"/>
</dbReference>
<dbReference type="InterPro" id="IPR045046">
    <property type="entry name" value="Vps9-like"/>
</dbReference>
<reference evidence="3 4" key="1">
    <citation type="submission" date="2019-01" db="EMBL/GenBank/DDBJ databases">
        <title>Draft Genome and Complete Hox-Cluster Characterization of the Sterlet Sturgeon (Acipenser ruthenus).</title>
        <authorList>
            <person name="Wei Q."/>
        </authorList>
    </citation>
    <scope>NUCLEOTIDE SEQUENCE [LARGE SCALE GENOMIC DNA]</scope>
    <source>
        <strain evidence="3">WHYD16114868_AA</strain>
        <tissue evidence="3">Blood</tissue>
    </source>
</reference>